<evidence type="ECO:0000256" key="2">
    <source>
        <dbReference type="ARBA" id="ARBA00023015"/>
    </source>
</evidence>
<comment type="caution">
    <text evidence="7">The sequence shown here is derived from an EMBL/GenBank/DDBJ whole genome shotgun (WGS) entry which is preliminary data.</text>
</comment>
<dbReference type="GO" id="GO:0003677">
    <property type="term" value="F:DNA binding"/>
    <property type="evidence" value="ECO:0007669"/>
    <property type="project" value="InterPro"/>
</dbReference>
<keyword evidence="3" id="KW-0731">Sigma factor</keyword>
<name>A0A5D0CXT1_9BACL</name>
<organism evidence="7 8">
    <name type="scientific">Paenibacillus faecis</name>
    <dbReference type="NCBI Taxonomy" id="862114"/>
    <lineage>
        <taxon>Bacteria</taxon>
        <taxon>Bacillati</taxon>
        <taxon>Bacillota</taxon>
        <taxon>Bacilli</taxon>
        <taxon>Bacillales</taxon>
        <taxon>Paenibacillaceae</taxon>
        <taxon>Paenibacillus</taxon>
    </lineage>
</organism>
<evidence type="ECO:0000313" key="8">
    <source>
        <dbReference type="Proteomes" id="UP000325218"/>
    </source>
</evidence>
<sequence>MKQAELQLYQTAWAIVKRAEDCDDAMQEAILKAFKSIHTLREPSYFKTWIFRILINECLRILERNKKTVAFSDTAQFGSLQRNEYSAVDLRDAVDRLEENLKIVIVLHYYQDMNINQVANILQLTPAAVKTRLFRARQKLMQSYSDQQDQKEGKINYGTSY</sequence>
<dbReference type="Proteomes" id="UP000325218">
    <property type="component" value="Unassembled WGS sequence"/>
</dbReference>
<dbReference type="SUPFAM" id="SSF88946">
    <property type="entry name" value="Sigma2 domain of RNA polymerase sigma factors"/>
    <property type="match status" value="1"/>
</dbReference>
<evidence type="ECO:0000259" key="6">
    <source>
        <dbReference type="Pfam" id="PF08281"/>
    </source>
</evidence>
<feature type="domain" description="RNA polymerase sigma-70 region 2" evidence="5">
    <location>
        <begin position="7"/>
        <end position="67"/>
    </location>
</feature>
<protein>
    <submittedName>
        <fullName evidence="7">Sigma-70 family RNA polymerase sigma factor</fullName>
    </submittedName>
</protein>
<dbReference type="GO" id="GO:0016987">
    <property type="term" value="F:sigma factor activity"/>
    <property type="evidence" value="ECO:0007669"/>
    <property type="project" value="UniProtKB-KW"/>
</dbReference>
<dbReference type="InterPro" id="IPR007627">
    <property type="entry name" value="RNA_pol_sigma70_r2"/>
</dbReference>
<keyword evidence="2" id="KW-0805">Transcription regulation</keyword>
<dbReference type="InterPro" id="IPR014284">
    <property type="entry name" value="RNA_pol_sigma-70_dom"/>
</dbReference>
<reference evidence="7 8" key="1">
    <citation type="submission" date="2019-08" db="EMBL/GenBank/DDBJ databases">
        <title>Genome sequencing of Paenibacillus faecis DSM 23593(T).</title>
        <authorList>
            <person name="Kook J.-K."/>
            <person name="Park S.-N."/>
            <person name="Lim Y.K."/>
        </authorList>
    </citation>
    <scope>NUCLEOTIDE SEQUENCE [LARGE SCALE GENOMIC DNA]</scope>
    <source>
        <strain evidence="7 8">DSM 23593</strain>
    </source>
</reference>
<dbReference type="Pfam" id="PF08281">
    <property type="entry name" value="Sigma70_r4_2"/>
    <property type="match status" value="1"/>
</dbReference>
<evidence type="ECO:0000313" key="7">
    <source>
        <dbReference type="EMBL" id="TYA13687.1"/>
    </source>
</evidence>
<dbReference type="InterPro" id="IPR013325">
    <property type="entry name" value="RNA_pol_sigma_r2"/>
</dbReference>
<evidence type="ECO:0000259" key="5">
    <source>
        <dbReference type="Pfam" id="PF04542"/>
    </source>
</evidence>
<dbReference type="GO" id="GO:0006352">
    <property type="term" value="P:DNA-templated transcription initiation"/>
    <property type="evidence" value="ECO:0007669"/>
    <property type="project" value="InterPro"/>
</dbReference>
<dbReference type="PANTHER" id="PTHR43133:SF51">
    <property type="entry name" value="RNA POLYMERASE SIGMA FACTOR"/>
    <property type="match status" value="1"/>
</dbReference>
<evidence type="ECO:0000256" key="1">
    <source>
        <dbReference type="ARBA" id="ARBA00010641"/>
    </source>
</evidence>
<dbReference type="InterPro" id="IPR039425">
    <property type="entry name" value="RNA_pol_sigma-70-like"/>
</dbReference>
<dbReference type="InterPro" id="IPR013249">
    <property type="entry name" value="RNA_pol_sigma70_r4_t2"/>
</dbReference>
<dbReference type="InterPro" id="IPR013324">
    <property type="entry name" value="RNA_pol_sigma_r3/r4-like"/>
</dbReference>
<dbReference type="EMBL" id="VSDO01000002">
    <property type="protein sequence ID" value="TYA13687.1"/>
    <property type="molecule type" value="Genomic_DNA"/>
</dbReference>
<dbReference type="InterPro" id="IPR036388">
    <property type="entry name" value="WH-like_DNA-bd_sf"/>
</dbReference>
<dbReference type="AlphaFoldDB" id="A0A5D0CXT1"/>
<feature type="domain" description="RNA polymerase sigma factor 70 region 4 type 2" evidence="6">
    <location>
        <begin position="89"/>
        <end position="140"/>
    </location>
</feature>
<dbReference type="Gene3D" id="1.10.10.10">
    <property type="entry name" value="Winged helix-like DNA-binding domain superfamily/Winged helix DNA-binding domain"/>
    <property type="match status" value="1"/>
</dbReference>
<dbReference type="Pfam" id="PF04542">
    <property type="entry name" value="Sigma70_r2"/>
    <property type="match status" value="1"/>
</dbReference>
<accession>A0A5D0CXT1</accession>
<dbReference type="SUPFAM" id="SSF88659">
    <property type="entry name" value="Sigma3 and sigma4 domains of RNA polymerase sigma factors"/>
    <property type="match status" value="1"/>
</dbReference>
<evidence type="ECO:0000256" key="4">
    <source>
        <dbReference type="ARBA" id="ARBA00023163"/>
    </source>
</evidence>
<dbReference type="PANTHER" id="PTHR43133">
    <property type="entry name" value="RNA POLYMERASE ECF-TYPE SIGMA FACTO"/>
    <property type="match status" value="1"/>
</dbReference>
<keyword evidence="4" id="KW-0804">Transcription</keyword>
<dbReference type="CDD" id="cd06171">
    <property type="entry name" value="Sigma70_r4"/>
    <property type="match status" value="1"/>
</dbReference>
<dbReference type="Gene3D" id="1.10.1740.10">
    <property type="match status" value="1"/>
</dbReference>
<proteinExistence type="inferred from homology"/>
<evidence type="ECO:0000256" key="3">
    <source>
        <dbReference type="ARBA" id="ARBA00023082"/>
    </source>
</evidence>
<gene>
    <name evidence="7" type="ORF">FRY98_09255</name>
</gene>
<keyword evidence="8" id="KW-1185">Reference proteome</keyword>
<comment type="similarity">
    <text evidence="1">Belongs to the sigma-70 factor family. ECF subfamily.</text>
</comment>
<dbReference type="NCBIfam" id="TIGR02937">
    <property type="entry name" value="sigma70-ECF"/>
    <property type="match status" value="1"/>
</dbReference>
<dbReference type="OrthoDB" id="9782703at2"/>